<feature type="chain" id="PRO_5045903324" evidence="3">
    <location>
        <begin position="34"/>
        <end position="676"/>
    </location>
</feature>
<name>A0ABN9Z058_9LACO</name>
<reference evidence="4 5" key="1">
    <citation type="submission" date="2023-10" db="EMBL/GenBank/DDBJ databases">
        <authorList>
            <person name="Botero Cardona J."/>
        </authorList>
    </citation>
    <scope>NUCLEOTIDE SEQUENCE [LARGE SCALE GENOMIC DNA]</scope>
    <source>
        <strain evidence="4 5">R-55214</strain>
    </source>
</reference>
<evidence type="ECO:0000256" key="3">
    <source>
        <dbReference type="SAM" id="SignalP"/>
    </source>
</evidence>
<keyword evidence="5" id="KW-1185">Reference proteome</keyword>
<dbReference type="SUPFAM" id="SSF69360">
    <property type="entry name" value="Cell wall binding repeat"/>
    <property type="match status" value="2"/>
</dbReference>
<gene>
    <name evidence="4" type="ORF">R55214_HHFBAMCI_01134</name>
</gene>
<dbReference type="Pfam" id="PF19258">
    <property type="entry name" value="KxYKxGKxW_sig"/>
    <property type="match status" value="1"/>
</dbReference>
<accession>A0ABN9Z058</accession>
<comment type="caution">
    <text evidence="4">The sequence shown here is derived from an EMBL/GenBank/DDBJ whole genome shotgun (WGS) entry which is preliminary data.</text>
</comment>
<dbReference type="Proteomes" id="UP001314166">
    <property type="component" value="Unassembled WGS sequence"/>
</dbReference>
<evidence type="ECO:0000313" key="4">
    <source>
        <dbReference type="EMBL" id="CAK1247716.1"/>
    </source>
</evidence>
<evidence type="ECO:0000256" key="1">
    <source>
        <dbReference type="ARBA" id="ARBA00022729"/>
    </source>
</evidence>
<proteinExistence type="predicted"/>
<feature type="region of interest" description="Disordered" evidence="2">
    <location>
        <begin position="46"/>
        <end position="173"/>
    </location>
</feature>
<dbReference type="RefSeq" id="WP_338343729.1">
    <property type="nucleotide sequence ID" value="NZ_CAUZLH010000003.1"/>
</dbReference>
<feature type="compositionally biased region" description="Polar residues" evidence="2">
    <location>
        <begin position="85"/>
        <end position="100"/>
    </location>
</feature>
<keyword evidence="1 3" id="KW-0732">Signal</keyword>
<protein>
    <submittedName>
        <fullName evidence="4">Glucan-binding domain (YG repeat)</fullName>
    </submittedName>
</protein>
<evidence type="ECO:0000313" key="5">
    <source>
        <dbReference type="Proteomes" id="UP001314166"/>
    </source>
</evidence>
<evidence type="ECO:0000256" key="2">
    <source>
        <dbReference type="SAM" id="MobiDB-lite"/>
    </source>
</evidence>
<feature type="compositionally biased region" description="Low complexity" evidence="2">
    <location>
        <begin position="127"/>
        <end position="164"/>
    </location>
</feature>
<dbReference type="InterPro" id="IPR022263">
    <property type="entry name" value="KxYKxGKxW"/>
</dbReference>
<dbReference type="Gene3D" id="3.90.70.10">
    <property type="entry name" value="Cysteine proteinases"/>
    <property type="match status" value="1"/>
</dbReference>
<sequence>MMRIKMFKSGKNWVMMGVAIAGALTFAGISASADVTSAQSNNQATATATVNSSGQSQQKAADQATSGSSNDTNQADTVNDKSDLAQGSNNTAATSDANVKTTTTNSTNTGSESTQQSADDSKQSAKTTESQSTVSTSDSQSTSSDQNQKTVTNNQSAATTSNNQKATDNQPSQRDTALTNFAQQHVNGYIYSPDVSGANGGWNWFVDGKPYTGFQYHEGTYYWFVDGVRQNQGWRNAWNLNYYTDQDGRAVQGIQNINGQDFDFGNDNTYYLRSTGYLYDGSAQNGGYRWYDNGQLYSGFRGYMGTYYWFLDGVRQNEGWRSAWGLTYYTDQDGRAVQGSRIIDSKLYDFGDDNTYYERPLNGYLWDGSAQNGGYRWYDNGNLYTGFKAYTGTYYWFVDGVRQNQGWRNAWGLTYYTDQDGRAVQGIQGIDNGTYFFGDDGTYYMRTNQYYTDGNSIYYAGGDGRALTGNQNVLGRSVSFDGNGRLDVSQLNIDFPHVSLNQGQLGAPEGCEGVSFQMALSAKGKNVPNIHDIYNQIGYGFNVSADQGFHGNPFGYGQWYTQTVLASALARNLNGVFGVQTKDITGAGVNDVLVQLLSWNPVITYVPWNLQLNNASNNFHVQLIYGYQNGGFKIADPLQIARGANYWLSTSDWQYLNSNVQPTGYGAPASMNVAVI</sequence>
<feature type="compositionally biased region" description="Polar residues" evidence="2">
    <location>
        <begin position="54"/>
        <end position="77"/>
    </location>
</feature>
<dbReference type="EMBL" id="CAUZMB010000006">
    <property type="protein sequence ID" value="CAK1247716.1"/>
    <property type="molecule type" value="Genomic_DNA"/>
</dbReference>
<dbReference type="Gene3D" id="2.10.270.10">
    <property type="entry name" value="Cholin Binding"/>
    <property type="match status" value="2"/>
</dbReference>
<dbReference type="NCBIfam" id="TIGR03715">
    <property type="entry name" value="KxYKxGKxW"/>
    <property type="match status" value="1"/>
</dbReference>
<feature type="compositionally biased region" description="Low complexity" evidence="2">
    <location>
        <begin position="101"/>
        <end position="117"/>
    </location>
</feature>
<organism evidence="4 5">
    <name type="scientific">Fructobacillus evanidus</name>
    <dbReference type="NCBI Taxonomy" id="3064281"/>
    <lineage>
        <taxon>Bacteria</taxon>
        <taxon>Bacillati</taxon>
        <taxon>Bacillota</taxon>
        <taxon>Bacilli</taxon>
        <taxon>Lactobacillales</taxon>
        <taxon>Lactobacillaceae</taxon>
        <taxon>Fructobacillus</taxon>
    </lineage>
</organism>
<feature type="signal peptide" evidence="3">
    <location>
        <begin position="1"/>
        <end position="33"/>
    </location>
</feature>